<evidence type="ECO:0000313" key="15">
    <source>
        <dbReference type="Proteomes" id="UP000714380"/>
    </source>
</evidence>
<feature type="transmembrane region" description="Helical" evidence="13">
    <location>
        <begin position="395"/>
        <end position="416"/>
    </location>
</feature>
<comment type="similarity">
    <text evidence="2 12">Belongs to the TrkH potassium transport family.</text>
</comment>
<protein>
    <recommendedName>
        <fullName evidence="12">Trk system potassium uptake protein</fullName>
    </recommendedName>
</protein>
<dbReference type="PIRSF" id="PIRSF006247">
    <property type="entry name" value="TrkH"/>
    <property type="match status" value="1"/>
</dbReference>
<evidence type="ECO:0000256" key="13">
    <source>
        <dbReference type="SAM" id="Phobius"/>
    </source>
</evidence>
<keyword evidence="11 12" id="KW-0472">Membrane</keyword>
<keyword evidence="5 12" id="KW-0997">Cell inner membrane</keyword>
<dbReference type="RefSeq" id="WP_225672897.1">
    <property type="nucleotide sequence ID" value="NZ_JAEDAH010000028.1"/>
</dbReference>
<evidence type="ECO:0000256" key="1">
    <source>
        <dbReference type="ARBA" id="ARBA00004429"/>
    </source>
</evidence>
<accession>A0ABS7ZRX8</accession>
<dbReference type="InterPro" id="IPR003445">
    <property type="entry name" value="Cat_transpt"/>
</dbReference>
<evidence type="ECO:0000256" key="4">
    <source>
        <dbReference type="ARBA" id="ARBA00022475"/>
    </source>
</evidence>
<name>A0ABS7ZRX8_9GAMM</name>
<dbReference type="PANTHER" id="PTHR32024">
    <property type="entry name" value="TRK SYSTEM POTASSIUM UPTAKE PROTEIN TRKG-RELATED"/>
    <property type="match status" value="1"/>
</dbReference>
<keyword evidence="4 12" id="KW-1003">Cell membrane</keyword>
<feature type="transmembrane region" description="Helical" evidence="13">
    <location>
        <begin position="12"/>
        <end position="32"/>
    </location>
</feature>
<dbReference type="EMBL" id="JAEDAH010000028">
    <property type="protein sequence ID" value="MCA6063170.1"/>
    <property type="molecule type" value="Genomic_DNA"/>
</dbReference>
<feature type="transmembrane region" description="Helical" evidence="13">
    <location>
        <begin position="241"/>
        <end position="260"/>
    </location>
</feature>
<evidence type="ECO:0000256" key="3">
    <source>
        <dbReference type="ARBA" id="ARBA00022448"/>
    </source>
</evidence>
<evidence type="ECO:0000256" key="12">
    <source>
        <dbReference type="PIRNR" id="PIRNR006247"/>
    </source>
</evidence>
<evidence type="ECO:0000256" key="11">
    <source>
        <dbReference type="ARBA" id="ARBA00023136"/>
    </source>
</evidence>
<keyword evidence="9 13" id="KW-1133">Transmembrane helix</keyword>
<keyword evidence="7 13" id="KW-0812">Transmembrane</keyword>
<evidence type="ECO:0000313" key="14">
    <source>
        <dbReference type="EMBL" id="MCA6063170.1"/>
    </source>
</evidence>
<feature type="transmembrane region" description="Helical" evidence="13">
    <location>
        <begin position="38"/>
        <end position="57"/>
    </location>
</feature>
<evidence type="ECO:0000256" key="10">
    <source>
        <dbReference type="ARBA" id="ARBA00023065"/>
    </source>
</evidence>
<dbReference type="PANTHER" id="PTHR32024:SF2">
    <property type="entry name" value="TRK SYSTEM POTASSIUM UPTAKE PROTEIN TRKG-RELATED"/>
    <property type="match status" value="1"/>
</dbReference>
<keyword evidence="15" id="KW-1185">Reference proteome</keyword>
<evidence type="ECO:0000256" key="9">
    <source>
        <dbReference type="ARBA" id="ARBA00022989"/>
    </source>
</evidence>
<feature type="transmembrane region" description="Helical" evidence="13">
    <location>
        <begin position="184"/>
        <end position="204"/>
    </location>
</feature>
<keyword evidence="6 12" id="KW-0633">Potassium transport</keyword>
<dbReference type="NCBIfam" id="TIGR00933">
    <property type="entry name" value="2a38"/>
    <property type="match status" value="1"/>
</dbReference>
<dbReference type="Proteomes" id="UP000714380">
    <property type="component" value="Unassembled WGS sequence"/>
</dbReference>
<feature type="transmembrane region" description="Helical" evidence="13">
    <location>
        <begin position="136"/>
        <end position="163"/>
    </location>
</feature>
<evidence type="ECO:0000256" key="6">
    <source>
        <dbReference type="ARBA" id="ARBA00022538"/>
    </source>
</evidence>
<keyword evidence="8 12" id="KW-0630">Potassium</keyword>
<evidence type="ECO:0000256" key="5">
    <source>
        <dbReference type="ARBA" id="ARBA00022519"/>
    </source>
</evidence>
<proteinExistence type="inferred from homology"/>
<sequence length="482" mass="53186">MHLTVIARILGIFLMLFSITMLPPILVSMYYNDGATEAFLLAMILIFGIGFTSWLPVRAVRQELRNRDGFLIAALFWLTLGLAGTLPFMISTNPGLSFADAFFESLSGWTTTGATVMTGLEHLPKSILWYRQQLQWMGGMGIIVLAVAILPMLGIGGMQLYRAEMPGPMKDSKLTPRIAETAKALWYIYLFLTIACGLAYWAAGMSMFDAFAHSMATIGIGGFSTYDASIGYFNSPLIEGIAIFFMLIAGLNFSLHFYAWRNHTLSHYWSDSELKFFFLVLSGGALMTISALWYTDTYDFANSVRYGLFELVSVATTAGFGTSDFSVWPVFLPVLLFMMAFIGGCTGSTGGGMKVIRVLLIYKQGVREIRRLIHPNAVIPVKLGRRAVPDRILDAVWGFFAMYIVTFMVMMLALMATGLDQVTAFSAVGSCLNNLGPGLGDVAAHYGNISDTAKWLLALTMLLGRLEIFTLLVLLSPTFWRN</sequence>
<dbReference type="Pfam" id="PF02386">
    <property type="entry name" value="TrkH"/>
    <property type="match status" value="1"/>
</dbReference>
<organism evidence="14 15">
    <name type="scientific">Thalassolituus marinus</name>
    <dbReference type="NCBI Taxonomy" id="671053"/>
    <lineage>
        <taxon>Bacteria</taxon>
        <taxon>Pseudomonadati</taxon>
        <taxon>Pseudomonadota</taxon>
        <taxon>Gammaproteobacteria</taxon>
        <taxon>Oceanospirillales</taxon>
        <taxon>Oceanospirillaceae</taxon>
        <taxon>Thalassolituus</taxon>
    </lineage>
</organism>
<keyword evidence="10 12" id="KW-0406">Ion transport</keyword>
<feature type="transmembrane region" description="Helical" evidence="13">
    <location>
        <begin position="69"/>
        <end position="90"/>
    </location>
</feature>
<dbReference type="InterPro" id="IPR004772">
    <property type="entry name" value="TrkH"/>
</dbReference>
<reference evidence="14 15" key="1">
    <citation type="submission" date="2020-12" db="EMBL/GenBank/DDBJ databases">
        <title>Novel Thalassolituus-related marine hydrocarbonoclastic bacteria mediated algae-derived hydrocarbons mineralization in twilight zone of the northern South China Sea.</title>
        <authorList>
            <person name="Dong C."/>
        </authorList>
    </citation>
    <scope>NUCLEOTIDE SEQUENCE [LARGE SCALE GENOMIC DNA]</scope>
    <source>
        <strain evidence="14 15">IMCC1826</strain>
    </source>
</reference>
<evidence type="ECO:0000256" key="2">
    <source>
        <dbReference type="ARBA" id="ARBA00009137"/>
    </source>
</evidence>
<evidence type="ECO:0000256" key="7">
    <source>
        <dbReference type="ARBA" id="ARBA00022692"/>
    </source>
</evidence>
<feature type="transmembrane region" description="Helical" evidence="13">
    <location>
        <begin position="455"/>
        <end position="475"/>
    </location>
</feature>
<feature type="transmembrane region" description="Helical" evidence="13">
    <location>
        <begin position="276"/>
        <end position="294"/>
    </location>
</feature>
<comment type="caution">
    <text evidence="14">The sequence shown here is derived from an EMBL/GenBank/DDBJ whole genome shotgun (WGS) entry which is preliminary data.</text>
</comment>
<feature type="transmembrane region" description="Helical" evidence="13">
    <location>
        <begin position="334"/>
        <end position="362"/>
    </location>
</feature>
<evidence type="ECO:0000256" key="8">
    <source>
        <dbReference type="ARBA" id="ARBA00022958"/>
    </source>
</evidence>
<keyword evidence="3 12" id="KW-0813">Transport</keyword>
<comment type="subcellular location">
    <subcellularLocation>
        <location evidence="1 12">Cell inner membrane</location>
        <topology evidence="1 12">Multi-pass membrane protein</topology>
    </subcellularLocation>
</comment>
<gene>
    <name evidence="14" type="ORF">I9W95_06060</name>
</gene>